<name>A0A371I492_MUCPR</name>
<comment type="caution">
    <text evidence="1">The sequence shown here is derived from an EMBL/GenBank/DDBJ whole genome shotgun (WGS) entry which is preliminary data.</text>
</comment>
<reference evidence="1" key="1">
    <citation type="submission" date="2018-05" db="EMBL/GenBank/DDBJ databases">
        <title>Draft genome of Mucuna pruriens seed.</title>
        <authorList>
            <person name="Nnadi N.E."/>
            <person name="Vos R."/>
            <person name="Hasami M.H."/>
            <person name="Devisetty U.K."/>
            <person name="Aguiy J.C."/>
        </authorList>
    </citation>
    <scope>NUCLEOTIDE SEQUENCE [LARGE SCALE GENOMIC DNA]</scope>
    <source>
        <strain evidence="1">JCA_2017</strain>
    </source>
</reference>
<feature type="non-terminal residue" evidence="1">
    <location>
        <position position="1"/>
    </location>
</feature>
<protein>
    <submittedName>
        <fullName evidence="1">Uncharacterized protein</fullName>
    </submittedName>
</protein>
<sequence>MGRNGPSHSMAETDLATDKINLKCRVLTRLGTGRDAFSKGRTGTVSTETYPTRLRLNAD</sequence>
<dbReference type="EMBL" id="QJKJ01000957">
    <property type="protein sequence ID" value="RDY09855.1"/>
    <property type="molecule type" value="Genomic_DNA"/>
</dbReference>
<keyword evidence="2" id="KW-1185">Reference proteome</keyword>
<gene>
    <name evidence="1" type="ORF">CR513_05715</name>
</gene>
<evidence type="ECO:0000313" key="1">
    <source>
        <dbReference type="EMBL" id="RDY09855.1"/>
    </source>
</evidence>
<accession>A0A371I492</accession>
<proteinExistence type="predicted"/>
<organism evidence="1 2">
    <name type="scientific">Mucuna pruriens</name>
    <name type="common">Velvet bean</name>
    <name type="synonym">Dolichos pruriens</name>
    <dbReference type="NCBI Taxonomy" id="157652"/>
    <lineage>
        <taxon>Eukaryota</taxon>
        <taxon>Viridiplantae</taxon>
        <taxon>Streptophyta</taxon>
        <taxon>Embryophyta</taxon>
        <taxon>Tracheophyta</taxon>
        <taxon>Spermatophyta</taxon>
        <taxon>Magnoliopsida</taxon>
        <taxon>eudicotyledons</taxon>
        <taxon>Gunneridae</taxon>
        <taxon>Pentapetalae</taxon>
        <taxon>rosids</taxon>
        <taxon>fabids</taxon>
        <taxon>Fabales</taxon>
        <taxon>Fabaceae</taxon>
        <taxon>Papilionoideae</taxon>
        <taxon>50 kb inversion clade</taxon>
        <taxon>NPAAA clade</taxon>
        <taxon>indigoferoid/millettioid clade</taxon>
        <taxon>Phaseoleae</taxon>
        <taxon>Mucuna</taxon>
    </lineage>
</organism>
<evidence type="ECO:0000313" key="2">
    <source>
        <dbReference type="Proteomes" id="UP000257109"/>
    </source>
</evidence>
<dbReference type="AlphaFoldDB" id="A0A371I492"/>
<dbReference type="Proteomes" id="UP000257109">
    <property type="component" value="Unassembled WGS sequence"/>
</dbReference>